<dbReference type="GO" id="GO:0006606">
    <property type="term" value="P:protein import into nucleus"/>
    <property type="evidence" value="ECO:0007669"/>
    <property type="project" value="TreeGrafter"/>
</dbReference>
<dbReference type="FunCoup" id="A0A165N7H0">
    <property type="interactions" value="613"/>
</dbReference>
<evidence type="ECO:0000256" key="4">
    <source>
        <dbReference type="ARBA" id="ARBA00023242"/>
    </source>
</evidence>
<dbReference type="Pfam" id="PF03810">
    <property type="entry name" value="IBN_N"/>
    <property type="match status" value="1"/>
</dbReference>
<name>A0A165N7H0_9AGAM</name>
<evidence type="ECO:0000259" key="5">
    <source>
        <dbReference type="PROSITE" id="PS50166"/>
    </source>
</evidence>
<dbReference type="OrthoDB" id="361693at2759"/>
<dbReference type="GO" id="GO:0005829">
    <property type="term" value="C:cytosol"/>
    <property type="evidence" value="ECO:0007669"/>
    <property type="project" value="TreeGrafter"/>
</dbReference>
<accession>A0A165N7H0</accession>
<dbReference type="PANTHER" id="PTHR10997">
    <property type="entry name" value="IMPORTIN-7, 8, 11"/>
    <property type="match status" value="1"/>
</dbReference>
<dbReference type="InterPro" id="IPR016024">
    <property type="entry name" value="ARM-type_fold"/>
</dbReference>
<dbReference type="Pfam" id="PF25758">
    <property type="entry name" value="TPR_IPO11"/>
    <property type="match status" value="1"/>
</dbReference>
<dbReference type="PROSITE" id="PS50166">
    <property type="entry name" value="IMPORTIN_B_NT"/>
    <property type="match status" value="1"/>
</dbReference>
<evidence type="ECO:0000256" key="3">
    <source>
        <dbReference type="ARBA" id="ARBA00022448"/>
    </source>
</evidence>
<sequence>MRNVDPQELYDVICGASSQDPALMERSTFRLKSMLDYFGAYDALHEIAAQKSVPLPVRQQAIIQFKNSALSHWRSRRLVSDENRMRIRQRCLSFLDEPDEMIAGCNEIIVAKIARHDYPNNWYAINTQLIARYDNASTADTNSTLILIRSLRLVNAVLKEFASIKMPGGVKVMAKLVEDLHLDFYSYYARLGLTITSTLTPETVSQPRMTEDMTVAHLVFKCLVKMTTWLWQRPNMDEAQKMQDWIKQYFQDSSSQLQTLSELRINLLVALGPARTSMDPMGQRTIDQLDRHVRLFGKLFRRFQQLDVKRFILLPGCSELVFYYWSKVVQATDSPPEFIEDSQSAVFPVRFLVQAMVLFKENLAQWSPLRRDGSANENVLSQEAVENAVRLLVTRFIPLNPSDLEGWMADPDEWVNEENKDNDHWEYEVRPCAERVLMTLAAQYKEFVVPLMEATFKQVISQPTVDLASVVQKEAVYCAIGRCATKLKGVIPFDQWLEHTLIPESQETNSSYPIIKRRIAWVIGKWVSDSCASPKNQMIWQVLVHLIQDRGPGSDAVVRLTAVTAMRECVDVIDFDPEVFAPFLPATIKELITLVGEADNLESKRRIVNTLNVVIDRSGTHIVRFIGVLMDPLPRLWAGADDDWLFKGALLGTVEKLFSSSKEHSRPLINLIVPLIQECFTDAARLQLDHDALLLWQAALRNVVSLDSIDGTRSLVELLPLAIRLQSDDMDVVGDVIGIVESYLILDAPRVLQMYAIDLFKSYESILPKIVSADQKNMLVTLQLLVQIAPPQLWAEPLHVSGLFASLMRPLVDDNLSVSILTEHIYVLARIVVADRDMFMRLMSAAAAPMNTTESALWEALLDQWWSRFDNMSEPRHRKLVAMGIANLISTGRPEVLERLPDEIFNLWLDVFGEIKEAQEQASDYNQIQNGGPQLTLYWDRAEPSESAFWEPAKETPEGDRRKAIFDNDPIRTIQLTTFVAARLQEAEVALGGGNVLQTEYLAKADPLVVQHIQKGLSSGL</sequence>
<dbReference type="InterPro" id="IPR001494">
    <property type="entry name" value="Importin-beta_N"/>
</dbReference>
<comment type="subcellular location">
    <subcellularLocation>
        <location evidence="1">Nucleus</location>
    </subcellularLocation>
</comment>
<organism evidence="6 7">
    <name type="scientific">Neolentinus lepideus HHB14362 ss-1</name>
    <dbReference type="NCBI Taxonomy" id="1314782"/>
    <lineage>
        <taxon>Eukaryota</taxon>
        <taxon>Fungi</taxon>
        <taxon>Dikarya</taxon>
        <taxon>Basidiomycota</taxon>
        <taxon>Agaricomycotina</taxon>
        <taxon>Agaricomycetes</taxon>
        <taxon>Gloeophyllales</taxon>
        <taxon>Gloeophyllaceae</taxon>
        <taxon>Neolentinus</taxon>
    </lineage>
</organism>
<proteinExistence type="inferred from homology"/>
<dbReference type="SMART" id="SM00913">
    <property type="entry name" value="IBN_N"/>
    <property type="match status" value="1"/>
</dbReference>
<feature type="domain" description="Importin N-terminal" evidence="5">
    <location>
        <begin position="27"/>
        <end position="97"/>
    </location>
</feature>
<dbReference type="PANTHER" id="PTHR10997:SF7">
    <property type="entry name" value="IMPORTIN-11"/>
    <property type="match status" value="1"/>
</dbReference>
<evidence type="ECO:0000256" key="2">
    <source>
        <dbReference type="ARBA" id="ARBA00007991"/>
    </source>
</evidence>
<dbReference type="STRING" id="1314782.A0A165N7H0"/>
<dbReference type="EMBL" id="KV425645">
    <property type="protein sequence ID" value="KZT19271.1"/>
    <property type="molecule type" value="Genomic_DNA"/>
</dbReference>
<keyword evidence="7" id="KW-1185">Reference proteome</keyword>
<evidence type="ECO:0000313" key="6">
    <source>
        <dbReference type="EMBL" id="KZT19271.1"/>
    </source>
</evidence>
<dbReference type="SUPFAM" id="SSF48371">
    <property type="entry name" value="ARM repeat"/>
    <property type="match status" value="1"/>
</dbReference>
<gene>
    <name evidence="6" type="ORF">NEOLEDRAFT_1159146</name>
</gene>
<dbReference type="GO" id="GO:0005635">
    <property type="term" value="C:nuclear envelope"/>
    <property type="evidence" value="ECO:0007669"/>
    <property type="project" value="TreeGrafter"/>
</dbReference>
<reference evidence="6 7" key="1">
    <citation type="journal article" date="2016" name="Mol. Biol. Evol.">
        <title>Comparative Genomics of Early-Diverging Mushroom-Forming Fungi Provides Insights into the Origins of Lignocellulose Decay Capabilities.</title>
        <authorList>
            <person name="Nagy L.G."/>
            <person name="Riley R."/>
            <person name="Tritt A."/>
            <person name="Adam C."/>
            <person name="Daum C."/>
            <person name="Floudas D."/>
            <person name="Sun H."/>
            <person name="Yadav J.S."/>
            <person name="Pangilinan J."/>
            <person name="Larsson K.H."/>
            <person name="Matsuura K."/>
            <person name="Barry K."/>
            <person name="Labutti K."/>
            <person name="Kuo R."/>
            <person name="Ohm R.A."/>
            <person name="Bhattacharya S.S."/>
            <person name="Shirouzu T."/>
            <person name="Yoshinaga Y."/>
            <person name="Martin F.M."/>
            <person name="Grigoriev I.V."/>
            <person name="Hibbett D.S."/>
        </authorList>
    </citation>
    <scope>NUCLEOTIDE SEQUENCE [LARGE SCALE GENOMIC DNA]</scope>
    <source>
        <strain evidence="6 7">HHB14362 ss-1</strain>
    </source>
</reference>
<keyword evidence="3" id="KW-0813">Transport</keyword>
<protein>
    <submittedName>
        <fullName evidence="6">ARM repeat-containing protein</fullName>
    </submittedName>
</protein>
<dbReference type="Proteomes" id="UP000076761">
    <property type="component" value="Unassembled WGS sequence"/>
</dbReference>
<dbReference type="InParanoid" id="A0A165N7H0"/>
<dbReference type="InterPro" id="IPR011989">
    <property type="entry name" value="ARM-like"/>
</dbReference>
<evidence type="ECO:0000256" key="1">
    <source>
        <dbReference type="ARBA" id="ARBA00004123"/>
    </source>
</evidence>
<keyword evidence="4" id="KW-0539">Nucleus</keyword>
<dbReference type="InterPro" id="IPR058669">
    <property type="entry name" value="TPR_IPO7/11-like"/>
</dbReference>
<comment type="similarity">
    <text evidence="2">Belongs to the importin beta family.</text>
</comment>
<evidence type="ECO:0000313" key="7">
    <source>
        <dbReference type="Proteomes" id="UP000076761"/>
    </source>
</evidence>
<dbReference type="AlphaFoldDB" id="A0A165N7H0"/>
<dbReference type="GO" id="GO:0031267">
    <property type="term" value="F:small GTPase binding"/>
    <property type="evidence" value="ECO:0007669"/>
    <property type="project" value="InterPro"/>
</dbReference>
<dbReference type="Gene3D" id="1.25.10.10">
    <property type="entry name" value="Leucine-rich Repeat Variant"/>
    <property type="match status" value="1"/>
</dbReference>